<dbReference type="Proteomes" id="UP000070412">
    <property type="component" value="Unassembled WGS sequence"/>
</dbReference>
<evidence type="ECO:0000259" key="1">
    <source>
        <dbReference type="Pfam" id="PF00535"/>
    </source>
</evidence>
<protein>
    <submittedName>
        <fullName evidence="2">UDP-GlcNAc:betaGal beta-1,3-N-acetylglucosaminyltransferase-like protein 1</fullName>
    </submittedName>
</protein>
<sequence length="364" mass="42501">MVCDRSTSMDNCILISVIICMRNSQNYLIECLESIRRQTYTGPIELSVFDDGSSDESIKILSDWYESIAKTKDRHRFELKLSSNFDQDKPLGVGGAKNRAIHQSSGKFLCFQDSDDIMNEERILKQLELAQEYPNSLIGSMVERIPSNSTPRYVQWANNLRQDQLKKQIYTCFGPTILMPTWFCSRECFDRVGRFDESSSTGVPEDLIFFYRHLELGGDVRRVDEKLLIYRYHLNATTFSIKDETIWRLRLKHLEKNFLRKWEKFSIWNAGKEGRRLYRSLPEDLRAKVFQFGDVDCKKIAKRFYTFEAGVKGVKTKPKIPIVDYRKLQPPIVICVKLGLTRGEFEKNLSEMNLIESIDYVHFG</sequence>
<name>A0A834RIX2_SARSC</name>
<organism evidence="2">
    <name type="scientific">Sarcoptes scabiei</name>
    <name type="common">Itch mite</name>
    <name type="synonym">Acarus scabiei</name>
    <dbReference type="NCBI Taxonomy" id="52283"/>
    <lineage>
        <taxon>Eukaryota</taxon>
        <taxon>Metazoa</taxon>
        <taxon>Ecdysozoa</taxon>
        <taxon>Arthropoda</taxon>
        <taxon>Chelicerata</taxon>
        <taxon>Arachnida</taxon>
        <taxon>Acari</taxon>
        <taxon>Acariformes</taxon>
        <taxon>Sarcoptiformes</taxon>
        <taxon>Astigmata</taxon>
        <taxon>Psoroptidia</taxon>
        <taxon>Sarcoptoidea</taxon>
        <taxon>Sarcoptidae</taxon>
        <taxon>Sarcoptinae</taxon>
        <taxon>Sarcoptes</taxon>
    </lineage>
</organism>
<reference evidence="2" key="2">
    <citation type="submission" date="2020-01" db="EMBL/GenBank/DDBJ databases">
        <authorList>
            <person name="Korhonen P.K.K."/>
            <person name="Guangxu M.G."/>
            <person name="Wang T.W."/>
            <person name="Stroehlein A.J.S."/>
            <person name="Young N.D."/>
            <person name="Ang C.-S.A."/>
            <person name="Fernando D.W.F."/>
            <person name="Lu H.L."/>
            <person name="Taylor S.T."/>
            <person name="Ehtesham M.E.M."/>
            <person name="Najaraj S.H.N."/>
            <person name="Harsha G.H.G."/>
            <person name="Madugundu A.M."/>
            <person name="Renuse S.R."/>
            <person name="Holt D.H."/>
            <person name="Pandey A.P."/>
            <person name="Papenfuss A.P."/>
            <person name="Gasser R.B.G."/>
            <person name="Fischer K.F."/>
        </authorList>
    </citation>
    <scope>NUCLEOTIDE SEQUENCE</scope>
    <source>
        <strain evidence="2">SSS_KF_BRIS2020</strain>
    </source>
</reference>
<accession>A0A834RIX2</accession>
<dbReference type="InterPro" id="IPR029044">
    <property type="entry name" value="Nucleotide-diphossugar_trans"/>
</dbReference>
<dbReference type="EMBL" id="WVUK01000053">
    <property type="protein sequence ID" value="KAF7494498.1"/>
    <property type="molecule type" value="Genomic_DNA"/>
</dbReference>
<gene>
    <name evidence="2" type="ORF">SSS_5765</name>
</gene>
<dbReference type="EnsemblMetazoa" id="SSS_5765s_mrna">
    <property type="protein sequence ID" value="KAF7494498.1"/>
    <property type="gene ID" value="SSS_5765"/>
</dbReference>
<reference evidence="4" key="1">
    <citation type="journal article" date="2020" name="PLoS Negl. Trop. Dis.">
        <title>High-quality nuclear genome for Sarcoptes scabiei-A critical resource for a neglected parasite.</title>
        <authorList>
            <person name="Korhonen P.K."/>
            <person name="Gasser R.B."/>
            <person name="Ma G."/>
            <person name="Wang T."/>
            <person name="Stroehlein A.J."/>
            <person name="Young N.D."/>
            <person name="Ang C.S."/>
            <person name="Fernando D.D."/>
            <person name="Lu H.C."/>
            <person name="Taylor S."/>
            <person name="Reynolds S.L."/>
            <person name="Mofiz E."/>
            <person name="Najaraj S.H."/>
            <person name="Gowda H."/>
            <person name="Madugundu A."/>
            <person name="Renuse S."/>
            <person name="Holt D."/>
            <person name="Pandey A."/>
            <person name="Papenfuss A.T."/>
            <person name="Fischer K."/>
        </authorList>
    </citation>
    <scope>NUCLEOTIDE SEQUENCE [LARGE SCALE GENOMIC DNA]</scope>
</reference>
<dbReference type="GO" id="GO:0016758">
    <property type="term" value="F:hexosyltransferase activity"/>
    <property type="evidence" value="ECO:0007669"/>
    <property type="project" value="UniProtKB-ARBA"/>
</dbReference>
<evidence type="ECO:0000313" key="4">
    <source>
        <dbReference type="Proteomes" id="UP000070412"/>
    </source>
</evidence>
<dbReference type="SUPFAM" id="SSF53448">
    <property type="entry name" value="Nucleotide-diphospho-sugar transferases"/>
    <property type="match status" value="1"/>
</dbReference>
<dbReference type="InterPro" id="IPR001173">
    <property type="entry name" value="Glyco_trans_2-like"/>
</dbReference>
<dbReference type="Gene3D" id="3.90.550.10">
    <property type="entry name" value="Spore Coat Polysaccharide Biosynthesis Protein SpsA, Chain A"/>
    <property type="match status" value="1"/>
</dbReference>
<feature type="domain" description="Glycosyltransferase 2-like" evidence="1">
    <location>
        <begin position="16"/>
        <end position="167"/>
    </location>
</feature>
<dbReference type="PANTHER" id="PTHR22916">
    <property type="entry name" value="GLYCOSYLTRANSFERASE"/>
    <property type="match status" value="1"/>
</dbReference>
<dbReference type="Pfam" id="PF00535">
    <property type="entry name" value="Glycos_transf_2"/>
    <property type="match status" value="1"/>
</dbReference>
<dbReference type="AlphaFoldDB" id="A0A834RIX2"/>
<dbReference type="PANTHER" id="PTHR22916:SF3">
    <property type="entry name" value="UDP-GLCNAC:BETAGAL BETA-1,3-N-ACETYLGLUCOSAMINYLTRANSFERASE-LIKE PROTEIN 1"/>
    <property type="match status" value="1"/>
</dbReference>
<keyword evidence="2" id="KW-0328">Glycosyltransferase</keyword>
<evidence type="ECO:0000313" key="3">
    <source>
        <dbReference type="EnsemblMetazoa" id="KAF7494498.1"/>
    </source>
</evidence>
<keyword evidence="2" id="KW-0808">Transferase</keyword>
<dbReference type="OrthoDB" id="206708at2759"/>
<proteinExistence type="predicted"/>
<evidence type="ECO:0000313" key="2">
    <source>
        <dbReference type="EMBL" id="KAF7494498.1"/>
    </source>
</evidence>
<reference evidence="3" key="3">
    <citation type="submission" date="2022-06" db="UniProtKB">
        <authorList>
            <consortium name="EnsemblMetazoa"/>
        </authorList>
    </citation>
    <scope>IDENTIFICATION</scope>
</reference>
<keyword evidence="4" id="KW-1185">Reference proteome</keyword>